<dbReference type="OrthoDB" id="2650954at2759"/>
<dbReference type="HOGENOM" id="CLU_146165_0_0_1"/>
<gene>
    <name evidence="1" type="ORF">PISMIDRAFT_113320</name>
</gene>
<evidence type="ECO:0000313" key="2">
    <source>
        <dbReference type="Proteomes" id="UP000054018"/>
    </source>
</evidence>
<name>A0A0C9Z9E0_9AGAM</name>
<sequence>MSNIEPNFPSKSFVELAGSLRKKQTGIYIQLRTGHIPLNRHLHRIKKSDTPLCLQCGEVTEESVQHYLFRCPRYERERHVLHMALGRKATQAAYLLNNVNARTHLLKYINATKRLRTPFGEVPTTLPVQ</sequence>
<evidence type="ECO:0000313" key="1">
    <source>
        <dbReference type="EMBL" id="KIK16493.1"/>
    </source>
</evidence>
<dbReference type="Proteomes" id="UP000054018">
    <property type="component" value="Unassembled WGS sequence"/>
</dbReference>
<protein>
    <submittedName>
        <fullName evidence="1">Unplaced genomic scaffold scaffold_172, whole genome shotgun sequence</fullName>
    </submittedName>
</protein>
<proteinExistence type="predicted"/>
<dbReference type="EMBL" id="KN833856">
    <property type="protein sequence ID" value="KIK16493.1"/>
    <property type="molecule type" value="Genomic_DNA"/>
</dbReference>
<dbReference type="STRING" id="765257.A0A0C9Z9E0"/>
<dbReference type="AlphaFoldDB" id="A0A0C9Z9E0"/>
<accession>A0A0C9Z9E0</accession>
<reference evidence="2" key="2">
    <citation type="submission" date="2015-01" db="EMBL/GenBank/DDBJ databases">
        <title>Evolutionary Origins and Diversification of the Mycorrhizal Mutualists.</title>
        <authorList>
            <consortium name="DOE Joint Genome Institute"/>
            <consortium name="Mycorrhizal Genomics Consortium"/>
            <person name="Kohler A."/>
            <person name="Kuo A."/>
            <person name="Nagy L.G."/>
            <person name="Floudas D."/>
            <person name="Copeland A."/>
            <person name="Barry K.W."/>
            <person name="Cichocki N."/>
            <person name="Veneault-Fourrey C."/>
            <person name="LaButti K."/>
            <person name="Lindquist E.A."/>
            <person name="Lipzen A."/>
            <person name="Lundell T."/>
            <person name="Morin E."/>
            <person name="Murat C."/>
            <person name="Riley R."/>
            <person name="Ohm R."/>
            <person name="Sun H."/>
            <person name="Tunlid A."/>
            <person name="Henrissat B."/>
            <person name="Grigoriev I.V."/>
            <person name="Hibbett D.S."/>
            <person name="Martin F."/>
        </authorList>
    </citation>
    <scope>NUCLEOTIDE SEQUENCE [LARGE SCALE GENOMIC DNA]</scope>
    <source>
        <strain evidence="2">441</strain>
    </source>
</reference>
<organism evidence="1 2">
    <name type="scientific">Pisolithus microcarpus 441</name>
    <dbReference type="NCBI Taxonomy" id="765257"/>
    <lineage>
        <taxon>Eukaryota</taxon>
        <taxon>Fungi</taxon>
        <taxon>Dikarya</taxon>
        <taxon>Basidiomycota</taxon>
        <taxon>Agaricomycotina</taxon>
        <taxon>Agaricomycetes</taxon>
        <taxon>Agaricomycetidae</taxon>
        <taxon>Boletales</taxon>
        <taxon>Sclerodermatineae</taxon>
        <taxon>Pisolithaceae</taxon>
        <taxon>Pisolithus</taxon>
    </lineage>
</organism>
<keyword evidence="2" id="KW-1185">Reference proteome</keyword>
<reference evidence="1 2" key="1">
    <citation type="submission" date="2014-04" db="EMBL/GenBank/DDBJ databases">
        <authorList>
            <consortium name="DOE Joint Genome Institute"/>
            <person name="Kuo A."/>
            <person name="Kohler A."/>
            <person name="Costa M.D."/>
            <person name="Nagy L.G."/>
            <person name="Floudas D."/>
            <person name="Copeland A."/>
            <person name="Barry K.W."/>
            <person name="Cichocki N."/>
            <person name="Veneault-Fourrey C."/>
            <person name="LaButti K."/>
            <person name="Lindquist E.A."/>
            <person name="Lipzen A."/>
            <person name="Lundell T."/>
            <person name="Morin E."/>
            <person name="Murat C."/>
            <person name="Sun H."/>
            <person name="Tunlid A."/>
            <person name="Henrissat B."/>
            <person name="Grigoriev I.V."/>
            <person name="Hibbett D.S."/>
            <person name="Martin F."/>
            <person name="Nordberg H.P."/>
            <person name="Cantor M.N."/>
            <person name="Hua S.X."/>
        </authorList>
    </citation>
    <scope>NUCLEOTIDE SEQUENCE [LARGE SCALE GENOMIC DNA]</scope>
    <source>
        <strain evidence="1 2">441</strain>
    </source>
</reference>